<feature type="region of interest" description="Disordered" evidence="1">
    <location>
        <begin position="156"/>
        <end position="177"/>
    </location>
</feature>
<proteinExistence type="predicted"/>
<name>A0A4Z2GX07_9TELE</name>
<sequence>MEKEGSDKRKKMFGAKEREREREREGKRLTVAVTYSVSLAQVDESGGLDEVIDHRAAGFLALAALQRRETDGPGYQPAMAIRHVHHTQSEEGETRSQCLGEDQSDGAGDGRGSDSHGDGNAPALSARCTIPSLANEALIKVSRLQTAGARREARATCSDVAEWQRPDDTQPQWQGLG</sequence>
<reference evidence="2 3" key="1">
    <citation type="submission" date="2019-03" db="EMBL/GenBank/DDBJ databases">
        <title>First draft genome of Liparis tanakae, snailfish: a comprehensive survey of snailfish specific genes.</title>
        <authorList>
            <person name="Kim W."/>
            <person name="Song I."/>
            <person name="Jeong J.-H."/>
            <person name="Kim D."/>
            <person name="Kim S."/>
            <person name="Ryu S."/>
            <person name="Song J.Y."/>
            <person name="Lee S.K."/>
        </authorList>
    </citation>
    <scope>NUCLEOTIDE SEQUENCE [LARGE SCALE GENOMIC DNA]</scope>
    <source>
        <tissue evidence="2">Muscle</tissue>
    </source>
</reference>
<feature type="compositionally biased region" description="Basic and acidic residues" evidence="1">
    <location>
        <begin position="14"/>
        <end position="27"/>
    </location>
</feature>
<evidence type="ECO:0000313" key="2">
    <source>
        <dbReference type="EMBL" id="TNN57252.1"/>
    </source>
</evidence>
<dbReference type="Proteomes" id="UP000314294">
    <property type="component" value="Unassembled WGS sequence"/>
</dbReference>
<dbReference type="EMBL" id="SRLO01000409">
    <property type="protein sequence ID" value="TNN57252.1"/>
    <property type="molecule type" value="Genomic_DNA"/>
</dbReference>
<organism evidence="2 3">
    <name type="scientific">Liparis tanakae</name>
    <name type="common">Tanaka's snailfish</name>
    <dbReference type="NCBI Taxonomy" id="230148"/>
    <lineage>
        <taxon>Eukaryota</taxon>
        <taxon>Metazoa</taxon>
        <taxon>Chordata</taxon>
        <taxon>Craniata</taxon>
        <taxon>Vertebrata</taxon>
        <taxon>Euteleostomi</taxon>
        <taxon>Actinopterygii</taxon>
        <taxon>Neopterygii</taxon>
        <taxon>Teleostei</taxon>
        <taxon>Neoteleostei</taxon>
        <taxon>Acanthomorphata</taxon>
        <taxon>Eupercaria</taxon>
        <taxon>Perciformes</taxon>
        <taxon>Cottioidei</taxon>
        <taxon>Cottales</taxon>
        <taxon>Liparidae</taxon>
        <taxon>Liparis</taxon>
    </lineage>
</organism>
<keyword evidence="3" id="KW-1185">Reference proteome</keyword>
<gene>
    <name evidence="2" type="ORF">EYF80_032511</name>
</gene>
<accession>A0A4Z2GX07</accession>
<comment type="caution">
    <text evidence="2">The sequence shown here is derived from an EMBL/GenBank/DDBJ whole genome shotgun (WGS) entry which is preliminary data.</text>
</comment>
<evidence type="ECO:0000313" key="3">
    <source>
        <dbReference type="Proteomes" id="UP000314294"/>
    </source>
</evidence>
<evidence type="ECO:0000256" key="1">
    <source>
        <dbReference type="SAM" id="MobiDB-lite"/>
    </source>
</evidence>
<feature type="region of interest" description="Disordered" evidence="1">
    <location>
        <begin position="1"/>
        <end position="27"/>
    </location>
</feature>
<protein>
    <submittedName>
        <fullName evidence="2">Uncharacterized protein</fullName>
    </submittedName>
</protein>
<dbReference type="AlphaFoldDB" id="A0A4Z2GX07"/>
<feature type="region of interest" description="Disordered" evidence="1">
    <location>
        <begin position="71"/>
        <end position="125"/>
    </location>
</feature>